<dbReference type="AlphaFoldDB" id="A0A8S9RD07"/>
<proteinExistence type="predicted"/>
<reference evidence="1" key="1">
    <citation type="submission" date="2019-12" db="EMBL/GenBank/DDBJ databases">
        <title>Genome sequencing and annotation of Brassica cretica.</title>
        <authorList>
            <person name="Studholme D.J."/>
            <person name="Sarris P."/>
        </authorList>
    </citation>
    <scope>NUCLEOTIDE SEQUENCE</scope>
    <source>
        <strain evidence="1">PFS-109/04</strain>
        <tissue evidence="1">Leaf</tissue>
    </source>
</reference>
<comment type="caution">
    <text evidence="1">The sequence shown here is derived from an EMBL/GenBank/DDBJ whole genome shotgun (WGS) entry which is preliminary data.</text>
</comment>
<accession>A0A8S9RD07</accession>
<evidence type="ECO:0000313" key="2">
    <source>
        <dbReference type="Proteomes" id="UP000712600"/>
    </source>
</evidence>
<gene>
    <name evidence="1" type="ORF">F2Q69_00061538</name>
</gene>
<dbReference type="EMBL" id="QGKX02000095">
    <property type="protein sequence ID" value="KAF3570617.1"/>
    <property type="molecule type" value="Genomic_DNA"/>
</dbReference>
<organism evidence="1 2">
    <name type="scientific">Brassica cretica</name>
    <name type="common">Mustard</name>
    <dbReference type="NCBI Taxonomy" id="69181"/>
    <lineage>
        <taxon>Eukaryota</taxon>
        <taxon>Viridiplantae</taxon>
        <taxon>Streptophyta</taxon>
        <taxon>Embryophyta</taxon>
        <taxon>Tracheophyta</taxon>
        <taxon>Spermatophyta</taxon>
        <taxon>Magnoliopsida</taxon>
        <taxon>eudicotyledons</taxon>
        <taxon>Gunneridae</taxon>
        <taxon>Pentapetalae</taxon>
        <taxon>rosids</taxon>
        <taxon>malvids</taxon>
        <taxon>Brassicales</taxon>
        <taxon>Brassicaceae</taxon>
        <taxon>Brassiceae</taxon>
        <taxon>Brassica</taxon>
    </lineage>
</organism>
<name>A0A8S9RD07_BRACR</name>
<dbReference type="Proteomes" id="UP000712600">
    <property type="component" value="Unassembled WGS sequence"/>
</dbReference>
<protein>
    <submittedName>
        <fullName evidence="1">Uncharacterized protein</fullName>
    </submittedName>
</protein>
<sequence>MFLLSAAELRHSAESLFLSQAYYQLTMAFLSFSWFLRFAGVLGFWGLSHSVVAVSEVSHLLLLFFHALRTLRSLPLLQTRERVFCFVSVWSGKFQPATYRLLHQREILIDADGLGRSCQPPPPVVL</sequence>
<evidence type="ECO:0000313" key="1">
    <source>
        <dbReference type="EMBL" id="KAF3570617.1"/>
    </source>
</evidence>